<protein>
    <submittedName>
        <fullName evidence="1">Uncharacterized protein</fullName>
    </submittedName>
</protein>
<proteinExistence type="predicted"/>
<dbReference type="AlphaFoldDB" id="A0A6I0LNI5"/>
<dbReference type="EMBL" id="WCTJ01000039">
    <property type="protein sequence ID" value="KAB4248348.1"/>
    <property type="molecule type" value="Genomic_DNA"/>
</dbReference>
<evidence type="ECO:0000313" key="2">
    <source>
        <dbReference type="Proteomes" id="UP000487989"/>
    </source>
</evidence>
<dbReference type="RefSeq" id="WP_151882068.1">
    <property type="nucleotide sequence ID" value="NZ_WCTH01000011.1"/>
</dbReference>
<sequence>MDYKTTTLIKELETTEVLLPEIQGLYFGFVGENKAVFDYTAYFEENKIQYIDYKVFMRTNKHFIEPLIKASQKKTSELFYQNTNGHILVAAELAFIFLAFANPEMCVYFNSLITDAISYGVTYSNGFLYSMASQRLPSEALNEIINERKNDAAGIE</sequence>
<accession>A0A6I0LNI5</accession>
<gene>
    <name evidence="1" type="ORF">GAP48_18530</name>
</gene>
<evidence type="ECO:0000313" key="1">
    <source>
        <dbReference type="EMBL" id="KAB4248348.1"/>
    </source>
</evidence>
<dbReference type="Proteomes" id="UP000487989">
    <property type="component" value="Unassembled WGS sequence"/>
</dbReference>
<name>A0A6I0LNI5_BACUN</name>
<comment type="caution">
    <text evidence="1">The sequence shown here is derived from an EMBL/GenBank/DDBJ whole genome shotgun (WGS) entry which is preliminary data.</text>
</comment>
<organism evidence="1 2">
    <name type="scientific">Bacteroides uniformis</name>
    <dbReference type="NCBI Taxonomy" id="820"/>
    <lineage>
        <taxon>Bacteria</taxon>
        <taxon>Pseudomonadati</taxon>
        <taxon>Bacteroidota</taxon>
        <taxon>Bacteroidia</taxon>
        <taxon>Bacteroidales</taxon>
        <taxon>Bacteroidaceae</taxon>
        <taxon>Bacteroides</taxon>
    </lineage>
</organism>
<reference evidence="1 2" key="1">
    <citation type="journal article" date="2019" name="Nat. Med.">
        <title>A library of human gut bacterial isolates paired with longitudinal multiomics data enables mechanistic microbiome research.</title>
        <authorList>
            <person name="Poyet M."/>
            <person name="Groussin M."/>
            <person name="Gibbons S.M."/>
            <person name="Avila-Pacheco J."/>
            <person name="Jiang X."/>
            <person name="Kearney S.M."/>
            <person name="Perrotta A.R."/>
            <person name="Berdy B."/>
            <person name="Zhao S."/>
            <person name="Lieberman T.D."/>
            <person name="Swanson P.K."/>
            <person name="Smith M."/>
            <person name="Roesemann S."/>
            <person name="Alexander J.E."/>
            <person name="Rich S.A."/>
            <person name="Livny J."/>
            <person name="Vlamakis H."/>
            <person name="Clish C."/>
            <person name="Bullock K."/>
            <person name="Deik A."/>
            <person name="Scott J."/>
            <person name="Pierce K.A."/>
            <person name="Xavier R.J."/>
            <person name="Alm E.J."/>
        </authorList>
    </citation>
    <scope>NUCLEOTIDE SEQUENCE [LARGE SCALE GENOMIC DNA]</scope>
    <source>
        <strain evidence="1 2">BIOML-A3</strain>
    </source>
</reference>